<dbReference type="EMBL" id="CP029556">
    <property type="protein sequence ID" value="AXA84400.1"/>
    <property type="molecule type" value="Genomic_DNA"/>
</dbReference>
<keyword evidence="4" id="KW-1185">Reference proteome</keyword>
<organism evidence="3 4">
    <name type="scientific">Solilutibacter oculi</name>
    <dbReference type="NCBI Taxonomy" id="2698682"/>
    <lineage>
        <taxon>Bacteria</taxon>
        <taxon>Pseudomonadati</taxon>
        <taxon>Pseudomonadota</taxon>
        <taxon>Gammaproteobacteria</taxon>
        <taxon>Lysobacterales</taxon>
        <taxon>Lysobacteraceae</taxon>
        <taxon>Solilutibacter</taxon>
    </lineage>
</organism>
<protein>
    <recommendedName>
        <fullName evidence="2">YdhG-like domain-containing protein</fullName>
    </recommendedName>
</protein>
<dbReference type="OrthoDB" id="5951444at2"/>
<gene>
    <name evidence="3" type="ORF">DCD74_06565</name>
</gene>
<dbReference type="Proteomes" id="UP000251842">
    <property type="component" value="Chromosome"/>
</dbReference>
<feature type="domain" description="YdhG-like" evidence="2">
    <location>
        <begin position="24"/>
        <end position="127"/>
    </location>
</feature>
<name>A0A344J5U0_9GAMM</name>
<feature type="region of interest" description="Disordered" evidence="1">
    <location>
        <begin position="1"/>
        <end position="21"/>
    </location>
</feature>
<evidence type="ECO:0000256" key="1">
    <source>
        <dbReference type="SAM" id="MobiDB-lite"/>
    </source>
</evidence>
<evidence type="ECO:0000313" key="3">
    <source>
        <dbReference type="EMBL" id="AXA84400.1"/>
    </source>
</evidence>
<dbReference type="RefSeq" id="WP_112926613.1">
    <property type="nucleotide sequence ID" value="NZ_CP029556.1"/>
</dbReference>
<proteinExistence type="predicted"/>
<dbReference type="KEGG" id="lue:DCD74_06565"/>
<reference evidence="4" key="1">
    <citation type="submission" date="2018-05" db="EMBL/GenBank/DDBJ databases">
        <title>Luteimonas pekinense sp. nov., isolated from human Meibomian gland secretions, Beijing, China.</title>
        <authorList>
            <person name="Wen T."/>
            <person name="Bai H."/>
            <person name="Lv H."/>
        </authorList>
    </citation>
    <scope>NUCLEOTIDE SEQUENCE [LARGE SCALE GENOMIC DNA]</scope>
    <source>
        <strain evidence="4">83-4</strain>
    </source>
</reference>
<evidence type="ECO:0000313" key="4">
    <source>
        <dbReference type="Proteomes" id="UP000251842"/>
    </source>
</evidence>
<evidence type="ECO:0000259" key="2">
    <source>
        <dbReference type="Pfam" id="PF08818"/>
    </source>
</evidence>
<sequence>MAEPKTKPTSQSLADFLAGQPDARRRDCEAIDAMMREASGEPAVMWGAIVGYGRYLAPRADGSAYEWPMIGFSPRKQALVLYLMADFEQQAALLSKVGKHTTSKACLYIKRLSDVDAGVLRQMIERSVAAMEPRRIR</sequence>
<dbReference type="AlphaFoldDB" id="A0A344J5U0"/>
<dbReference type="InterPro" id="IPR014922">
    <property type="entry name" value="YdhG-like"/>
</dbReference>
<accession>A0A344J5U0</accession>
<dbReference type="Pfam" id="PF08818">
    <property type="entry name" value="DUF1801"/>
    <property type="match status" value="1"/>
</dbReference>